<evidence type="ECO:0000256" key="5">
    <source>
        <dbReference type="SAM" id="MobiDB-lite"/>
    </source>
</evidence>
<feature type="region of interest" description="Disordered" evidence="5">
    <location>
        <begin position="1"/>
        <end position="85"/>
    </location>
</feature>
<feature type="transmembrane region" description="Helical" evidence="6">
    <location>
        <begin position="206"/>
        <end position="226"/>
    </location>
</feature>
<dbReference type="NCBIfam" id="TIGR01197">
    <property type="entry name" value="nramp"/>
    <property type="match status" value="1"/>
</dbReference>
<keyword evidence="3 6" id="KW-1133">Transmembrane helix</keyword>
<reference evidence="7 8" key="1">
    <citation type="submission" date="2023-09" db="EMBL/GenBank/DDBJ databases">
        <title>Pangenome analysis of Batrachochytrium dendrobatidis and related Chytrids.</title>
        <authorList>
            <person name="Yacoub M.N."/>
            <person name="Stajich J.E."/>
            <person name="James T.Y."/>
        </authorList>
    </citation>
    <scope>NUCLEOTIDE SEQUENCE [LARGE SCALE GENOMIC DNA]</scope>
    <source>
        <strain evidence="7 8">JEL0888</strain>
    </source>
</reference>
<comment type="subcellular location">
    <subcellularLocation>
        <location evidence="1">Membrane</location>
        <topology evidence="1">Multi-pass membrane protein</topology>
    </subcellularLocation>
</comment>
<keyword evidence="2 6" id="KW-0812">Transmembrane</keyword>
<feature type="compositionally biased region" description="Low complexity" evidence="5">
    <location>
        <begin position="75"/>
        <end position="85"/>
    </location>
</feature>
<gene>
    <name evidence="7" type="primary">SMF1</name>
    <name evidence="7" type="ORF">HK105_202744</name>
</gene>
<dbReference type="EMBL" id="JADGIZ020000009">
    <property type="protein sequence ID" value="KAL2917871.1"/>
    <property type="molecule type" value="Genomic_DNA"/>
</dbReference>
<dbReference type="Proteomes" id="UP001527925">
    <property type="component" value="Unassembled WGS sequence"/>
</dbReference>
<proteinExistence type="inferred from homology"/>
<evidence type="ECO:0000256" key="2">
    <source>
        <dbReference type="ARBA" id="ARBA00022692"/>
    </source>
</evidence>
<feature type="compositionally biased region" description="Low complexity" evidence="5">
    <location>
        <begin position="39"/>
        <end position="56"/>
    </location>
</feature>
<dbReference type="Pfam" id="PF01566">
    <property type="entry name" value="Nramp"/>
    <property type="match status" value="2"/>
</dbReference>
<name>A0ABR4NEC9_9FUNG</name>
<feature type="transmembrane region" description="Helical" evidence="6">
    <location>
        <begin position="628"/>
        <end position="651"/>
    </location>
</feature>
<comment type="caution">
    <text evidence="7">The sequence shown here is derived from an EMBL/GenBank/DDBJ whole genome shotgun (WGS) entry which is preliminary data.</text>
</comment>
<evidence type="ECO:0000256" key="4">
    <source>
        <dbReference type="ARBA" id="ARBA00023136"/>
    </source>
</evidence>
<feature type="transmembrane region" description="Helical" evidence="6">
    <location>
        <begin position="375"/>
        <end position="398"/>
    </location>
</feature>
<sequence length="656" mass="67691">MNGTAAKPPTAAAAAAAASASGAAALPAHSHDNARPTDSLLPRSAAHAAAGAGRAPPVLVPLRSSSHPPTDRRPAGAGQARSAAARSDRTWREWFTTLGRFIGPGYLVAIGYFDPGNWATDLSAGSQFGYKLLFIILLSNLMAIVLQSTAAKLGVVSGLDLASASRKHCPPWLNLILYVLCEIAIIACDLAEVIGSAIALKLLFRIPLFAGVLITGLDVMVILFGWNAKHLKIYEVGIILVVASVAICFGILIAKANPDWGAVFLGFLPEPSMFADRGSVYNAVGIIGATVMPHNLYLHSSVVRYRTSRGSQAPGEIREIDSDGESLMSDSPEDGAAADDDEISAAPRAAAARGDDGERRSHTDTSITMTMVDTVIALSIALLINSSILIVAAATFHASGNTDVADLEDAYNLMVDMLGRGPAVLFAVGLLLSGQSSTITGTLAGQFIMEGFLGSRFHIPAWLRRLITRSLAIIPALTIVLVYGDRGINTLLVLSQIVLSLQLPFAIWPLIYFTCSREIMTMRPGVAAGAAGAAGRLARGGAGAASAATESFVGTASFASYAAGPSAAPAPAGASDSTSDMSTLAGAGAGAGAAAGHAATGRADPVHQPKPDVEDQTDGVCYANSWPFTVLVSAIGLVITIFNIVLLVQIVTGTST</sequence>
<feature type="compositionally biased region" description="Acidic residues" evidence="5">
    <location>
        <begin position="331"/>
        <end position="341"/>
    </location>
</feature>
<feature type="transmembrane region" description="Helical" evidence="6">
    <location>
        <begin position="279"/>
        <end position="298"/>
    </location>
</feature>
<feature type="compositionally biased region" description="Low complexity" evidence="5">
    <location>
        <begin position="1"/>
        <end position="25"/>
    </location>
</feature>
<feature type="compositionally biased region" description="Basic and acidic residues" evidence="5">
    <location>
        <begin position="353"/>
        <end position="363"/>
    </location>
</feature>
<evidence type="ECO:0000256" key="1">
    <source>
        <dbReference type="ARBA" id="ARBA00004141"/>
    </source>
</evidence>
<feature type="region of interest" description="Disordered" evidence="5">
    <location>
        <begin position="346"/>
        <end position="365"/>
    </location>
</feature>
<dbReference type="InterPro" id="IPR001046">
    <property type="entry name" value="NRAMP_fam"/>
</dbReference>
<accession>A0ABR4NEC9</accession>
<feature type="transmembrane region" description="Helical" evidence="6">
    <location>
        <begin position="132"/>
        <end position="155"/>
    </location>
</feature>
<feature type="transmembrane region" description="Helical" evidence="6">
    <location>
        <begin position="466"/>
        <end position="484"/>
    </location>
</feature>
<dbReference type="HAMAP" id="MF_00221">
    <property type="entry name" value="NRAMP"/>
    <property type="match status" value="1"/>
</dbReference>
<dbReference type="NCBIfam" id="NF037982">
    <property type="entry name" value="Nramp_1"/>
    <property type="match status" value="2"/>
</dbReference>
<feature type="transmembrane region" description="Helical" evidence="6">
    <location>
        <begin position="490"/>
        <end position="513"/>
    </location>
</feature>
<feature type="transmembrane region" description="Helical" evidence="6">
    <location>
        <begin position="175"/>
        <end position="200"/>
    </location>
</feature>
<organism evidence="7 8">
    <name type="scientific">Polyrhizophydium stewartii</name>
    <dbReference type="NCBI Taxonomy" id="2732419"/>
    <lineage>
        <taxon>Eukaryota</taxon>
        <taxon>Fungi</taxon>
        <taxon>Fungi incertae sedis</taxon>
        <taxon>Chytridiomycota</taxon>
        <taxon>Chytridiomycota incertae sedis</taxon>
        <taxon>Chytridiomycetes</taxon>
        <taxon>Rhizophydiales</taxon>
        <taxon>Rhizophydiales incertae sedis</taxon>
        <taxon>Polyrhizophydium</taxon>
    </lineage>
</organism>
<feature type="transmembrane region" description="Helical" evidence="6">
    <location>
        <begin position="233"/>
        <end position="254"/>
    </location>
</feature>
<evidence type="ECO:0000313" key="8">
    <source>
        <dbReference type="Proteomes" id="UP001527925"/>
    </source>
</evidence>
<evidence type="ECO:0000313" key="7">
    <source>
        <dbReference type="EMBL" id="KAL2917871.1"/>
    </source>
</evidence>
<dbReference type="PRINTS" id="PR00447">
    <property type="entry name" value="NATRESASSCMP"/>
</dbReference>
<protein>
    <submittedName>
        <fullName evidence="7">Manganese transporter smf1</fullName>
    </submittedName>
</protein>
<feature type="region of interest" description="Disordered" evidence="5">
    <location>
        <begin position="309"/>
        <end position="341"/>
    </location>
</feature>
<feature type="transmembrane region" description="Helical" evidence="6">
    <location>
        <begin position="423"/>
        <end position="445"/>
    </location>
</feature>
<dbReference type="PANTHER" id="PTHR11706:SF101">
    <property type="entry name" value="MANGANESE TRANSPORTER SMF1"/>
    <property type="match status" value="1"/>
</dbReference>
<keyword evidence="8" id="KW-1185">Reference proteome</keyword>
<evidence type="ECO:0000256" key="6">
    <source>
        <dbReference type="SAM" id="Phobius"/>
    </source>
</evidence>
<keyword evidence="4 6" id="KW-0472">Membrane</keyword>
<evidence type="ECO:0000256" key="3">
    <source>
        <dbReference type="ARBA" id="ARBA00022989"/>
    </source>
</evidence>
<dbReference type="PANTHER" id="PTHR11706">
    <property type="entry name" value="SOLUTE CARRIER PROTEIN FAMILY 11 MEMBER"/>
    <property type="match status" value="1"/>
</dbReference>